<evidence type="ECO:0008006" key="3">
    <source>
        <dbReference type="Google" id="ProtNLM"/>
    </source>
</evidence>
<dbReference type="Proteomes" id="UP000886998">
    <property type="component" value="Unassembled WGS sequence"/>
</dbReference>
<proteinExistence type="predicted"/>
<accession>A0A8X6XBQ9</accession>
<gene>
    <name evidence="1" type="ORF">TNIN_255721</name>
</gene>
<dbReference type="OrthoDB" id="6433840at2759"/>
<sequence>MTTSDSLEAIELRVWKLNIDNRVSFLYNPPRNKPYLKSLLRDWNKHSFILGDFNAHSTRRGYVQSCPAGNLVDNLIDTNQIDFIENSVTSYTFLSYGGASSHPDIIGPSEFNSFCISSSNSGTWP</sequence>
<name>A0A8X6XBQ9_9ARAC</name>
<protein>
    <recommendedName>
        <fullName evidence="3">Endonuclease/exonuclease/phosphatase domain-containing protein</fullName>
    </recommendedName>
</protein>
<dbReference type="AlphaFoldDB" id="A0A8X6XBQ9"/>
<dbReference type="SUPFAM" id="SSF56219">
    <property type="entry name" value="DNase I-like"/>
    <property type="match status" value="1"/>
</dbReference>
<dbReference type="EMBL" id="BMAV01007231">
    <property type="protein sequence ID" value="GFY49941.1"/>
    <property type="molecule type" value="Genomic_DNA"/>
</dbReference>
<dbReference type="Gene3D" id="3.60.10.10">
    <property type="entry name" value="Endonuclease/exonuclease/phosphatase"/>
    <property type="match status" value="1"/>
</dbReference>
<keyword evidence="2" id="KW-1185">Reference proteome</keyword>
<evidence type="ECO:0000313" key="1">
    <source>
        <dbReference type="EMBL" id="GFY49941.1"/>
    </source>
</evidence>
<comment type="caution">
    <text evidence="1">The sequence shown here is derived from an EMBL/GenBank/DDBJ whole genome shotgun (WGS) entry which is preliminary data.</text>
</comment>
<organism evidence="1 2">
    <name type="scientific">Trichonephila inaurata madagascariensis</name>
    <dbReference type="NCBI Taxonomy" id="2747483"/>
    <lineage>
        <taxon>Eukaryota</taxon>
        <taxon>Metazoa</taxon>
        <taxon>Ecdysozoa</taxon>
        <taxon>Arthropoda</taxon>
        <taxon>Chelicerata</taxon>
        <taxon>Arachnida</taxon>
        <taxon>Araneae</taxon>
        <taxon>Araneomorphae</taxon>
        <taxon>Entelegynae</taxon>
        <taxon>Araneoidea</taxon>
        <taxon>Nephilidae</taxon>
        <taxon>Trichonephila</taxon>
        <taxon>Trichonephila inaurata</taxon>
    </lineage>
</organism>
<evidence type="ECO:0000313" key="2">
    <source>
        <dbReference type="Proteomes" id="UP000886998"/>
    </source>
</evidence>
<reference evidence="1" key="1">
    <citation type="submission" date="2020-08" db="EMBL/GenBank/DDBJ databases">
        <title>Multicomponent nature underlies the extraordinary mechanical properties of spider dragline silk.</title>
        <authorList>
            <person name="Kono N."/>
            <person name="Nakamura H."/>
            <person name="Mori M."/>
            <person name="Yoshida Y."/>
            <person name="Ohtoshi R."/>
            <person name="Malay A.D."/>
            <person name="Moran D.A.P."/>
            <person name="Tomita M."/>
            <person name="Numata K."/>
            <person name="Arakawa K."/>
        </authorList>
    </citation>
    <scope>NUCLEOTIDE SEQUENCE</scope>
</reference>
<dbReference type="InterPro" id="IPR036691">
    <property type="entry name" value="Endo/exonu/phosph_ase_sf"/>
</dbReference>